<keyword evidence="4" id="KW-0645">Protease</keyword>
<feature type="domain" description="Band 7" evidence="3">
    <location>
        <begin position="40"/>
        <end position="196"/>
    </location>
</feature>
<dbReference type="EMBL" id="JADOUA010000001">
    <property type="protein sequence ID" value="MBG6093843.1"/>
    <property type="molecule type" value="Genomic_DNA"/>
</dbReference>
<dbReference type="SMART" id="SM00244">
    <property type="entry name" value="PHB"/>
    <property type="match status" value="1"/>
</dbReference>
<protein>
    <submittedName>
        <fullName evidence="4">Regulator of protease activity HflC (Stomatin/prohibitin superfamily)</fullName>
    </submittedName>
</protein>
<evidence type="ECO:0000313" key="4">
    <source>
        <dbReference type="EMBL" id="MBG6093843.1"/>
    </source>
</evidence>
<keyword evidence="4" id="KW-0378">Hydrolase</keyword>
<evidence type="ECO:0000256" key="1">
    <source>
        <dbReference type="ARBA" id="ARBA00008164"/>
    </source>
</evidence>
<dbReference type="RefSeq" id="WP_197015851.1">
    <property type="nucleotide sequence ID" value="NZ_BAABES010000003.1"/>
</dbReference>
<dbReference type="Proteomes" id="UP000614047">
    <property type="component" value="Unassembled WGS sequence"/>
</dbReference>
<dbReference type="Gene3D" id="3.30.479.30">
    <property type="entry name" value="Band 7 domain"/>
    <property type="match status" value="1"/>
</dbReference>
<keyword evidence="2" id="KW-0812">Transmembrane</keyword>
<dbReference type="InterPro" id="IPR036013">
    <property type="entry name" value="Band_7/SPFH_dom_sf"/>
</dbReference>
<evidence type="ECO:0000259" key="3">
    <source>
        <dbReference type="SMART" id="SM00244"/>
    </source>
</evidence>
<dbReference type="SUPFAM" id="SSF117892">
    <property type="entry name" value="Band 7/SPFH domain"/>
    <property type="match status" value="1"/>
</dbReference>
<dbReference type="GO" id="GO:0008233">
    <property type="term" value="F:peptidase activity"/>
    <property type="evidence" value="ECO:0007669"/>
    <property type="project" value="UniProtKB-KW"/>
</dbReference>
<proteinExistence type="inferred from homology"/>
<feature type="transmembrane region" description="Helical" evidence="2">
    <location>
        <begin position="20"/>
        <end position="45"/>
    </location>
</feature>
<evidence type="ECO:0000313" key="5">
    <source>
        <dbReference type="Proteomes" id="UP000614047"/>
    </source>
</evidence>
<dbReference type="AlphaFoldDB" id="A0A931GN09"/>
<evidence type="ECO:0000256" key="2">
    <source>
        <dbReference type="SAM" id="Phobius"/>
    </source>
</evidence>
<gene>
    <name evidence="4" type="ORF">IW256_007956</name>
</gene>
<keyword evidence="2" id="KW-1133">Transmembrane helix</keyword>
<accession>A0A931GN09</accession>
<dbReference type="InterPro" id="IPR001107">
    <property type="entry name" value="Band_7"/>
</dbReference>
<comment type="similarity">
    <text evidence="1">Belongs to the band 7/mec-2 family.</text>
</comment>
<keyword evidence="5" id="KW-1185">Reference proteome</keyword>
<reference evidence="4" key="1">
    <citation type="submission" date="2020-11" db="EMBL/GenBank/DDBJ databases">
        <title>Sequencing the genomes of 1000 actinobacteria strains.</title>
        <authorList>
            <person name="Klenk H.-P."/>
        </authorList>
    </citation>
    <scope>NUCLEOTIDE SEQUENCE</scope>
    <source>
        <strain evidence="4">DSM 43175</strain>
    </source>
</reference>
<name>A0A931GN09_9ACTN</name>
<comment type="caution">
    <text evidence="4">The sequence shown here is derived from an EMBL/GenBank/DDBJ whole genome shotgun (WGS) entry which is preliminary data.</text>
</comment>
<dbReference type="InterPro" id="IPR043202">
    <property type="entry name" value="Band-7_stomatin-like"/>
</dbReference>
<dbReference type="Pfam" id="PF01145">
    <property type="entry name" value="Band_7"/>
    <property type="match status" value="1"/>
</dbReference>
<dbReference type="PANTHER" id="PTHR10264">
    <property type="entry name" value="BAND 7 PROTEIN-RELATED"/>
    <property type="match status" value="1"/>
</dbReference>
<dbReference type="GO" id="GO:0006508">
    <property type="term" value="P:proteolysis"/>
    <property type="evidence" value="ECO:0007669"/>
    <property type="project" value="UniProtKB-KW"/>
</dbReference>
<keyword evidence="2" id="KW-0472">Membrane</keyword>
<dbReference type="GO" id="GO:0005886">
    <property type="term" value="C:plasma membrane"/>
    <property type="evidence" value="ECO:0007669"/>
    <property type="project" value="InterPro"/>
</dbReference>
<dbReference type="PANTHER" id="PTHR10264:SF19">
    <property type="entry name" value="AT06885P-RELATED"/>
    <property type="match status" value="1"/>
</dbReference>
<sequence length="200" mass="20887">MTDGLPAGGLMAAATRPDDTVAWGSAVLLLLVLAPVLVAMMVRVVPGDERLVVSRFGGATTVRGPGRVLVIPGIDRWVRVPLKWEPLDVWLEAVTRDGAVVRLKAIALVSVSDPERFALRTAPHPSAAVSVIVESQVRRHVAGLTLAELGGSASGPVDAPADVDAAVGGWGLSVSLLEIVRADVPLHSVLRWAADGRKPS</sequence>
<organism evidence="4 5">
    <name type="scientific">Actinomadura viridis</name>
    <dbReference type="NCBI Taxonomy" id="58110"/>
    <lineage>
        <taxon>Bacteria</taxon>
        <taxon>Bacillati</taxon>
        <taxon>Actinomycetota</taxon>
        <taxon>Actinomycetes</taxon>
        <taxon>Streptosporangiales</taxon>
        <taxon>Thermomonosporaceae</taxon>
        <taxon>Actinomadura</taxon>
    </lineage>
</organism>